<dbReference type="GeneID" id="20217279"/>
<organism evidence="4 5">
    <name type="scientific">Helobdella robusta</name>
    <name type="common">Californian leech</name>
    <dbReference type="NCBI Taxonomy" id="6412"/>
    <lineage>
        <taxon>Eukaryota</taxon>
        <taxon>Metazoa</taxon>
        <taxon>Spiralia</taxon>
        <taxon>Lophotrochozoa</taxon>
        <taxon>Annelida</taxon>
        <taxon>Clitellata</taxon>
        <taxon>Hirudinea</taxon>
        <taxon>Rhynchobdellida</taxon>
        <taxon>Glossiphoniidae</taxon>
        <taxon>Helobdella</taxon>
    </lineage>
</organism>
<dbReference type="InParanoid" id="T1G882"/>
<dbReference type="EMBL" id="KB095853">
    <property type="protein sequence ID" value="ESO11110.1"/>
    <property type="molecule type" value="Genomic_DNA"/>
</dbReference>
<sequence length="400" mass="45124">MYSSRSDLKYKHLYFVNECNPGGSTSLHCYYDDLINLSPYQYEEFVDEFLGLVFEESTPKVPNHVIGIVHNAAQNLPDLLELMADDYPDLVVKRTLMGKSDVETLKLSDYRKMVHATYCNGTFRCGPLLQVSLVGATSEECGDYFPSVLDMLQSNLFVKKTLPWGDVSCLEGIEPNLSNDGPILWCRYGEQVVPTQDMPKSATPKKKGINELKNLQYLPRSGESREFLIEDRTKCHADQVGAILEKKTTAAVGILKATHASNNSQHSNRIVKEVVCIDASHFEEMVDRLKLDLHEPPMTQCISWLEGSRLNQLHRQNIKTSTIHLRDNDVYFIPRNVIHQFKTTTACTSVAWHVRLKRYHRDGGCGCGRQGDEVSDVPLVEDKGNGSKIKKSLALSAEKR</sequence>
<dbReference type="EnsemblMetazoa" id="HelroT91729">
    <property type="protein sequence ID" value="HelroP91729"/>
    <property type="gene ID" value="HelroG91729"/>
</dbReference>
<reference evidence="4" key="3">
    <citation type="submission" date="2015-06" db="UniProtKB">
        <authorList>
            <consortium name="EnsemblMetazoa"/>
        </authorList>
    </citation>
    <scope>IDENTIFICATION</scope>
</reference>
<dbReference type="KEGG" id="hro:HELRODRAFT_91729"/>
<name>T1G882_HELRO</name>
<reference evidence="3 5" key="2">
    <citation type="journal article" date="2013" name="Nature">
        <title>Insights into bilaterian evolution from three spiralian genomes.</title>
        <authorList>
            <person name="Simakov O."/>
            <person name="Marletaz F."/>
            <person name="Cho S.J."/>
            <person name="Edsinger-Gonzales E."/>
            <person name="Havlak P."/>
            <person name="Hellsten U."/>
            <person name="Kuo D.H."/>
            <person name="Larsson T."/>
            <person name="Lv J."/>
            <person name="Arendt D."/>
            <person name="Savage R."/>
            <person name="Osoegawa K."/>
            <person name="de Jong P."/>
            <person name="Grimwood J."/>
            <person name="Chapman J.A."/>
            <person name="Shapiro H."/>
            <person name="Aerts A."/>
            <person name="Otillar R.P."/>
            <person name="Terry A.Y."/>
            <person name="Boore J.L."/>
            <person name="Grigoriev I.V."/>
            <person name="Lindberg D.R."/>
            <person name="Seaver E.C."/>
            <person name="Weisblat D.A."/>
            <person name="Putnam N.H."/>
            <person name="Rokhsar D.S."/>
        </authorList>
    </citation>
    <scope>NUCLEOTIDE SEQUENCE</scope>
</reference>
<dbReference type="EMBL" id="AMQM01008812">
    <property type="status" value="NOT_ANNOTATED_CDS"/>
    <property type="molecule type" value="Genomic_DNA"/>
</dbReference>
<dbReference type="AlphaFoldDB" id="T1G882"/>
<dbReference type="RefSeq" id="XP_009010773.1">
    <property type="nucleotide sequence ID" value="XM_009012525.1"/>
</dbReference>
<dbReference type="OMA" id="VMGIIHN"/>
<dbReference type="Proteomes" id="UP000015101">
    <property type="component" value="Unassembled WGS sequence"/>
</dbReference>
<dbReference type="GO" id="GO:0005634">
    <property type="term" value="C:nucleus"/>
    <property type="evidence" value="ECO:0000318"/>
    <property type="project" value="GO_Central"/>
</dbReference>
<keyword evidence="5" id="KW-1185">Reference proteome</keyword>
<dbReference type="HOGENOM" id="CLU_009952_2_1_1"/>
<evidence type="ECO:0000256" key="1">
    <source>
        <dbReference type="ARBA" id="ARBA00010560"/>
    </source>
</evidence>
<evidence type="ECO:0000256" key="2">
    <source>
        <dbReference type="SAM" id="MobiDB-lite"/>
    </source>
</evidence>
<dbReference type="OrthoDB" id="6020087at2759"/>
<reference evidence="5" key="1">
    <citation type="submission" date="2012-12" db="EMBL/GenBank/DDBJ databases">
        <authorList>
            <person name="Hellsten U."/>
            <person name="Grimwood J."/>
            <person name="Chapman J.A."/>
            <person name="Shapiro H."/>
            <person name="Aerts A."/>
            <person name="Otillar R.P."/>
            <person name="Terry A.Y."/>
            <person name="Boore J.L."/>
            <person name="Simakov O."/>
            <person name="Marletaz F."/>
            <person name="Cho S.-J."/>
            <person name="Edsinger-Gonzales E."/>
            <person name="Havlak P."/>
            <person name="Kuo D.-H."/>
            <person name="Larsson T."/>
            <person name="Lv J."/>
            <person name="Arendt D."/>
            <person name="Savage R."/>
            <person name="Osoegawa K."/>
            <person name="de Jong P."/>
            <person name="Lindberg D.R."/>
            <person name="Seaver E.C."/>
            <person name="Weisblat D.A."/>
            <person name="Putnam N.H."/>
            <person name="Grigoriev I.V."/>
            <person name="Rokhsar D.S."/>
        </authorList>
    </citation>
    <scope>NUCLEOTIDE SEQUENCE</scope>
</reference>
<comment type="similarity">
    <text evidence="1">Belongs to the round spermatid basic protein 1 family.</text>
</comment>
<proteinExistence type="inferred from homology"/>
<dbReference type="PANTHER" id="PTHR13354:SF11">
    <property type="entry name" value="LYSINE-SPECIFIC DEMETHYLASE 9"/>
    <property type="match status" value="1"/>
</dbReference>
<dbReference type="eggNOG" id="KOG4425">
    <property type="taxonomic scope" value="Eukaryota"/>
</dbReference>
<dbReference type="InterPro" id="IPR026306">
    <property type="entry name" value="RSBN1/Dpy-2/CEP530"/>
</dbReference>
<feature type="region of interest" description="Disordered" evidence="2">
    <location>
        <begin position="375"/>
        <end position="400"/>
    </location>
</feature>
<protein>
    <recommendedName>
        <fullName evidence="6">Round spermatid basic protein 1-like protein</fullName>
    </recommendedName>
</protein>
<dbReference type="CTD" id="20217279"/>
<dbReference type="STRING" id="6412.T1G882"/>
<evidence type="ECO:0000313" key="4">
    <source>
        <dbReference type="EnsemblMetazoa" id="HelroP91729"/>
    </source>
</evidence>
<evidence type="ECO:0008006" key="6">
    <source>
        <dbReference type="Google" id="ProtNLM"/>
    </source>
</evidence>
<gene>
    <name evidence="4" type="primary">20217279</name>
    <name evidence="3" type="ORF">HELRODRAFT_91729</name>
</gene>
<accession>T1G882</accession>
<dbReference type="PANTHER" id="PTHR13354">
    <property type="entry name" value="ROUND SPERMATID BASIC PROTEIN 1"/>
    <property type="match status" value="1"/>
</dbReference>
<evidence type="ECO:0000313" key="3">
    <source>
        <dbReference type="EMBL" id="ESO11110.1"/>
    </source>
</evidence>
<evidence type="ECO:0000313" key="5">
    <source>
        <dbReference type="Proteomes" id="UP000015101"/>
    </source>
</evidence>